<keyword evidence="12 14" id="KW-0378">Hydrolase</keyword>
<evidence type="ECO:0000256" key="16">
    <source>
        <dbReference type="SAM" id="MobiDB-lite"/>
    </source>
</evidence>
<evidence type="ECO:0000256" key="3">
    <source>
        <dbReference type="ARBA" id="ARBA00004065"/>
    </source>
</evidence>
<comment type="cofactor">
    <cofactor evidence="2">
        <name>Mg(2+)</name>
        <dbReference type="ChEBI" id="CHEBI:18420"/>
    </cofactor>
</comment>
<gene>
    <name evidence="14 18" type="primary">rnhC</name>
    <name evidence="18" type="ORF">ACFSUO_12535</name>
</gene>
<dbReference type="RefSeq" id="WP_382394623.1">
    <property type="nucleotide sequence ID" value="NZ_JBHUNA010000030.1"/>
</dbReference>
<dbReference type="InterPro" id="IPR012295">
    <property type="entry name" value="TBP_dom_sf"/>
</dbReference>
<dbReference type="InterPro" id="IPR012337">
    <property type="entry name" value="RNaseH-like_sf"/>
</dbReference>
<dbReference type="InterPro" id="IPR036397">
    <property type="entry name" value="RNaseH_sf"/>
</dbReference>
<dbReference type="Pfam" id="PF01351">
    <property type="entry name" value="RNase_HII"/>
    <property type="match status" value="1"/>
</dbReference>
<dbReference type="PANTHER" id="PTHR10954:SF23">
    <property type="entry name" value="RIBONUCLEASE"/>
    <property type="match status" value="1"/>
</dbReference>
<evidence type="ECO:0000313" key="19">
    <source>
        <dbReference type="Proteomes" id="UP001597502"/>
    </source>
</evidence>
<dbReference type="InterPro" id="IPR001352">
    <property type="entry name" value="RNase_HII/HIII"/>
</dbReference>
<dbReference type="InterPro" id="IPR024568">
    <property type="entry name" value="RNase_HIII_N"/>
</dbReference>
<keyword evidence="11 14" id="KW-0255">Endonuclease</keyword>
<keyword evidence="13 14" id="KW-0460">Magnesium</keyword>
<dbReference type="InterPro" id="IPR024567">
    <property type="entry name" value="RNase_HII/HIII_dom"/>
</dbReference>
<dbReference type="CDD" id="cd14796">
    <property type="entry name" value="RNAse_HIII_N"/>
    <property type="match status" value="1"/>
</dbReference>
<evidence type="ECO:0000256" key="12">
    <source>
        <dbReference type="ARBA" id="ARBA00022801"/>
    </source>
</evidence>
<comment type="catalytic activity">
    <reaction evidence="1 14 15">
        <text>Endonucleolytic cleavage to 5'-phosphomonoester.</text>
        <dbReference type="EC" id="3.1.26.4"/>
    </reaction>
</comment>
<dbReference type="EC" id="3.1.26.4" evidence="6 14"/>
<evidence type="ECO:0000256" key="8">
    <source>
        <dbReference type="ARBA" id="ARBA00022490"/>
    </source>
</evidence>
<feature type="binding site" evidence="14 15">
    <location>
        <position position="100"/>
    </location>
    <ligand>
        <name>a divalent metal cation</name>
        <dbReference type="ChEBI" id="CHEBI:60240"/>
    </ligand>
</feature>
<evidence type="ECO:0000256" key="11">
    <source>
        <dbReference type="ARBA" id="ARBA00022759"/>
    </source>
</evidence>
<evidence type="ECO:0000256" key="7">
    <source>
        <dbReference type="ARBA" id="ARBA00021407"/>
    </source>
</evidence>
<evidence type="ECO:0000256" key="15">
    <source>
        <dbReference type="PROSITE-ProRule" id="PRU01319"/>
    </source>
</evidence>
<comment type="function">
    <text evidence="3 14">Endonuclease that specifically degrades the RNA of RNA-DNA hybrids.</text>
</comment>
<feature type="region of interest" description="Disordered" evidence="16">
    <location>
        <begin position="66"/>
        <end position="86"/>
    </location>
</feature>
<comment type="cofactor">
    <cofactor evidence="14 15">
        <name>Mn(2+)</name>
        <dbReference type="ChEBI" id="CHEBI:29035"/>
    </cofactor>
    <cofactor evidence="14 15">
        <name>Mg(2+)</name>
        <dbReference type="ChEBI" id="CHEBI:18420"/>
    </cofactor>
    <text evidence="14 15">Manganese or magnesium. Binds 1 divalent metal ion per monomer in the absence of substrate. May bind a second metal ion after substrate binding.</text>
</comment>
<dbReference type="SUPFAM" id="SSF53098">
    <property type="entry name" value="Ribonuclease H-like"/>
    <property type="match status" value="1"/>
</dbReference>
<dbReference type="PIRSF" id="PIRSF037748">
    <property type="entry name" value="RnhC"/>
    <property type="match status" value="1"/>
</dbReference>
<organism evidence="18 19">
    <name type="scientific">Lentibacillus juripiscarius</name>
    <dbReference type="NCBI Taxonomy" id="257446"/>
    <lineage>
        <taxon>Bacteria</taxon>
        <taxon>Bacillati</taxon>
        <taxon>Bacillota</taxon>
        <taxon>Bacilli</taxon>
        <taxon>Bacillales</taxon>
        <taxon>Bacillaceae</taxon>
        <taxon>Lentibacillus</taxon>
    </lineage>
</organism>
<reference evidence="19" key="1">
    <citation type="journal article" date="2019" name="Int. J. Syst. Evol. Microbiol.">
        <title>The Global Catalogue of Microorganisms (GCM) 10K type strain sequencing project: providing services to taxonomists for standard genome sequencing and annotation.</title>
        <authorList>
            <consortium name="The Broad Institute Genomics Platform"/>
            <consortium name="The Broad Institute Genome Sequencing Center for Infectious Disease"/>
            <person name="Wu L."/>
            <person name="Ma J."/>
        </authorList>
    </citation>
    <scope>NUCLEOTIDE SEQUENCE [LARGE SCALE GENOMIC DNA]</scope>
    <source>
        <strain evidence="19">TISTR 1535</strain>
    </source>
</reference>
<keyword evidence="8 14" id="KW-0963">Cytoplasm</keyword>
<evidence type="ECO:0000256" key="2">
    <source>
        <dbReference type="ARBA" id="ARBA00001946"/>
    </source>
</evidence>
<dbReference type="Pfam" id="PF11858">
    <property type="entry name" value="DUF3378"/>
    <property type="match status" value="1"/>
</dbReference>
<dbReference type="PROSITE" id="PS51975">
    <property type="entry name" value="RNASE_H_2"/>
    <property type="match status" value="1"/>
</dbReference>
<sequence>MPQQVYTMPLDTVENMKTYYKNSLQSTPQGAVFRAKTPNAVITTYKSGKVLFQGKDPAAEAGKWADAASSTPKHRQKNNEGNAQFAPPEALFTSSHIGSDEAGTGDYFGPITVAAVYVRKDQIELLKELGVKDSKNLTDSTIKKIAGDLMKLELPYSLMILHNERYNQLQRKKWSQGKMKAMLHHHAIDNVLKDKKAETPDGILIDQFCEPGIYKRHIGTEQQQLHEKTYFMTKAESYSIAVAAASIIARTSFLNELDKLSAKTGATLPKGASGKVDQAAARVIKANGKNMLEKCAKTHFANTKKALARL</sequence>
<feature type="binding site" evidence="14 15">
    <location>
        <position position="206"/>
    </location>
    <ligand>
        <name>a divalent metal cation</name>
        <dbReference type="ChEBI" id="CHEBI:60240"/>
    </ligand>
</feature>
<comment type="subcellular location">
    <subcellularLocation>
        <location evidence="4 14">Cytoplasm</location>
    </subcellularLocation>
</comment>
<dbReference type="HAMAP" id="MF_00053">
    <property type="entry name" value="RNase_HIII"/>
    <property type="match status" value="1"/>
</dbReference>
<keyword evidence="19" id="KW-1185">Reference proteome</keyword>
<feature type="domain" description="RNase H type-2" evidence="17">
    <location>
        <begin position="94"/>
        <end position="310"/>
    </location>
</feature>
<evidence type="ECO:0000256" key="5">
    <source>
        <dbReference type="ARBA" id="ARBA00008378"/>
    </source>
</evidence>
<dbReference type="PANTHER" id="PTHR10954">
    <property type="entry name" value="RIBONUCLEASE H2 SUBUNIT A"/>
    <property type="match status" value="1"/>
</dbReference>
<dbReference type="Gene3D" id="3.30.420.10">
    <property type="entry name" value="Ribonuclease H-like superfamily/Ribonuclease H"/>
    <property type="match status" value="1"/>
</dbReference>
<feature type="binding site" evidence="14 15">
    <location>
        <position position="101"/>
    </location>
    <ligand>
        <name>a divalent metal cation</name>
        <dbReference type="ChEBI" id="CHEBI:60240"/>
    </ligand>
</feature>
<evidence type="ECO:0000256" key="6">
    <source>
        <dbReference type="ARBA" id="ARBA00012180"/>
    </source>
</evidence>
<evidence type="ECO:0000256" key="9">
    <source>
        <dbReference type="ARBA" id="ARBA00022722"/>
    </source>
</evidence>
<evidence type="ECO:0000259" key="17">
    <source>
        <dbReference type="PROSITE" id="PS51975"/>
    </source>
</evidence>
<keyword evidence="9 14" id="KW-0540">Nuclease</keyword>
<dbReference type="Gene3D" id="3.30.310.10">
    <property type="entry name" value="TATA-Binding Protein"/>
    <property type="match status" value="1"/>
</dbReference>
<evidence type="ECO:0000256" key="1">
    <source>
        <dbReference type="ARBA" id="ARBA00000077"/>
    </source>
</evidence>
<evidence type="ECO:0000256" key="10">
    <source>
        <dbReference type="ARBA" id="ARBA00022723"/>
    </source>
</evidence>
<dbReference type="CDD" id="cd06590">
    <property type="entry name" value="RNase_HII_bacteria_HIII_like"/>
    <property type="match status" value="1"/>
</dbReference>
<dbReference type="Proteomes" id="UP001597502">
    <property type="component" value="Unassembled WGS sequence"/>
</dbReference>
<evidence type="ECO:0000256" key="4">
    <source>
        <dbReference type="ARBA" id="ARBA00004496"/>
    </source>
</evidence>
<protein>
    <recommendedName>
        <fullName evidence="7 14">Ribonuclease HIII</fullName>
        <shortName evidence="14">RNase HIII</shortName>
        <ecNumber evidence="6 14">3.1.26.4</ecNumber>
    </recommendedName>
</protein>
<proteinExistence type="inferred from homology"/>
<dbReference type="EMBL" id="JBHUNA010000030">
    <property type="protein sequence ID" value="MFD2761776.1"/>
    <property type="molecule type" value="Genomic_DNA"/>
</dbReference>
<keyword evidence="10 14" id="KW-0479">Metal-binding</keyword>
<evidence type="ECO:0000256" key="13">
    <source>
        <dbReference type="ARBA" id="ARBA00022842"/>
    </source>
</evidence>
<evidence type="ECO:0000256" key="14">
    <source>
        <dbReference type="HAMAP-Rule" id="MF_00053"/>
    </source>
</evidence>
<evidence type="ECO:0000313" key="18">
    <source>
        <dbReference type="EMBL" id="MFD2761776.1"/>
    </source>
</evidence>
<comment type="caution">
    <text evidence="18">The sequence shown here is derived from an EMBL/GenBank/DDBJ whole genome shotgun (WGS) entry which is preliminary data.</text>
</comment>
<accession>A0ABW5V6Z0</accession>
<comment type="similarity">
    <text evidence="5 14">Belongs to the RNase HII family. RnhC subfamily.</text>
</comment>
<dbReference type="NCBIfam" id="TIGR00716">
    <property type="entry name" value="rnhC"/>
    <property type="match status" value="1"/>
</dbReference>
<dbReference type="InterPro" id="IPR004641">
    <property type="entry name" value="RNase_HIII"/>
</dbReference>
<name>A0ABW5V6Z0_9BACI</name>